<gene>
    <name evidence="3" type="ORF">PbB2_01538</name>
</gene>
<name>A0A2P2E9Y3_9PROT</name>
<feature type="compositionally biased region" description="Basic and acidic residues" evidence="1">
    <location>
        <begin position="598"/>
        <end position="614"/>
    </location>
</feature>
<evidence type="ECO:0000313" key="3">
    <source>
        <dbReference type="EMBL" id="GBF57868.1"/>
    </source>
</evidence>
<feature type="chain" id="PRO_5015126902" description="Methyltransferase type 11 domain-containing protein" evidence="2">
    <location>
        <begin position="26"/>
        <end position="647"/>
    </location>
</feature>
<feature type="compositionally biased region" description="Low complexity" evidence="1">
    <location>
        <begin position="449"/>
        <end position="462"/>
    </location>
</feature>
<dbReference type="InterPro" id="IPR029063">
    <property type="entry name" value="SAM-dependent_MTases_sf"/>
</dbReference>
<evidence type="ECO:0000256" key="1">
    <source>
        <dbReference type="SAM" id="MobiDB-lite"/>
    </source>
</evidence>
<feature type="compositionally biased region" description="Pro residues" evidence="1">
    <location>
        <begin position="335"/>
        <end position="344"/>
    </location>
</feature>
<protein>
    <recommendedName>
        <fullName evidence="5">Methyltransferase type 11 domain-containing protein</fullName>
    </recommendedName>
</protein>
<dbReference type="OrthoDB" id="9342567at2"/>
<feature type="signal peptide" evidence="2">
    <location>
        <begin position="1"/>
        <end position="25"/>
    </location>
</feature>
<feature type="compositionally biased region" description="Polar residues" evidence="1">
    <location>
        <begin position="420"/>
        <end position="431"/>
    </location>
</feature>
<dbReference type="RefSeq" id="WP_108984742.1">
    <property type="nucleotide sequence ID" value="NZ_BFBR01000004.1"/>
</dbReference>
<dbReference type="AlphaFoldDB" id="A0A2P2E9Y3"/>
<evidence type="ECO:0008006" key="5">
    <source>
        <dbReference type="Google" id="ProtNLM"/>
    </source>
</evidence>
<comment type="caution">
    <text evidence="3">The sequence shown here is derived from an EMBL/GenBank/DDBJ whole genome shotgun (WGS) entry which is preliminary data.</text>
</comment>
<feature type="compositionally biased region" description="Low complexity" evidence="1">
    <location>
        <begin position="373"/>
        <end position="419"/>
    </location>
</feature>
<dbReference type="Proteomes" id="UP000245086">
    <property type="component" value="Unassembled WGS sequence"/>
</dbReference>
<keyword evidence="2" id="KW-0732">Signal</keyword>
<accession>A0A2P2E9Y3</accession>
<sequence length="647" mass="68026">MTLRAWALAGTASLMALSSTLAAHAQVADPQAMPAAPEVTPASVFMPPVNPVPPLDDRARAALRRAVNGDQRIESQRDRWRNPDATLQFFGVRPSDTVVEIWPGAGWYTSVIGPYLKQGDGKLIVGHFDAASSDSRFVRQVVEAYRARFAGNPAVYGSVTVVPFGPQSALLAPPNSVDKVLTFRNVHNWMAQGWVEKAFADFYTVLKPGGILGIEEHRGRTDEPQDPLARDGYVREDYVIQMAREAGFEYIGSAEINANPADTKDHPFGVWTLPPVSRTSPIGEPDDPGFDRARYDAIGESDRMTLRFRKPLDATGVGPPSRRMAAADVPVTIIPGPPPPPPAPRRGRRGSPPPPPPVTPAATSGTQVASAEPTARTGTVTPPAAATSATPANATAPTGEAAKPATAAPATALKPATETSPAGRTPPSSGRRQPPATSKDGRATPPPEAAAKSDTAAPASASTRDRARDTTASGASTRGQNPAAGGAPKAGSNERANATAEPAPTGKSGSARPPQAEPAKDRSAPAETPATTERAARTKAGKTTKAEDTEARPNSTRASRRAAAEPATPEPKTKSKSKTKAKADEAPSRTRNNTRQANQERSEAARRKQAEPKDKAKKASPARKGSAPAKPDPNKPDWILPPKKKKN</sequence>
<keyword evidence="4" id="KW-1185">Reference proteome</keyword>
<evidence type="ECO:0000256" key="2">
    <source>
        <dbReference type="SAM" id="SignalP"/>
    </source>
</evidence>
<organism evidence="3 4">
    <name type="scientific">Candidatus Phycosocius bacilliformis</name>
    <dbReference type="NCBI Taxonomy" id="1445552"/>
    <lineage>
        <taxon>Bacteria</taxon>
        <taxon>Pseudomonadati</taxon>
        <taxon>Pseudomonadota</taxon>
        <taxon>Alphaproteobacteria</taxon>
        <taxon>Caulobacterales</taxon>
        <taxon>Caulobacterales incertae sedis</taxon>
        <taxon>Candidatus Phycosocius</taxon>
    </lineage>
</organism>
<dbReference type="SUPFAM" id="SSF53335">
    <property type="entry name" value="S-adenosyl-L-methionine-dependent methyltransferases"/>
    <property type="match status" value="1"/>
</dbReference>
<evidence type="ECO:0000313" key="4">
    <source>
        <dbReference type="Proteomes" id="UP000245086"/>
    </source>
</evidence>
<dbReference type="EMBL" id="BFBR01000004">
    <property type="protein sequence ID" value="GBF57868.1"/>
    <property type="molecule type" value="Genomic_DNA"/>
</dbReference>
<proteinExistence type="predicted"/>
<feature type="region of interest" description="Disordered" evidence="1">
    <location>
        <begin position="329"/>
        <end position="647"/>
    </location>
</feature>
<reference evidence="3 4" key="1">
    <citation type="journal article" date="2018" name="Genome Announc.">
        <title>Draft Genome Sequence of "Candidatus Phycosocius bacilliformis," an Alphaproteobacterial Ectosymbiont of the Hydrocarbon-Producing Green Alga Botryococcus braunii.</title>
        <authorList>
            <person name="Tanabe Y."/>
            <person name="Yamaguchi H."/>
            <person name="Watanabe M.M."/>
        </authorList>
    </citation>
    <scope>NUCLEOTIDE SEQUENCE [LARGE SCALE GENOMIC DNA]</scope>
    <source>
        <strain evidence="3 4">BOTRYCO-2</strain>
    </source>
</reference>
<dbReference type="Gene3D" id="3.40.50.150">
    <property type="entry name" value="Vaccinia Virus protein VP39"/>
    <property type="match status" value="1"/>
</dbReference>